<protein>
    <submittedName>
        <fullName evidence="2">Uncharacterized protein</fullName>
    </submittedName>
</protein>
<dbReference type="EMBL" id="VANS01000001">
    <property type="protein sequence ID" value="TMM54561.1"/>
    <property type="molecule type" value="Genomic_DNA"/>
</dbReference>
<feature type="signal peptide" evidence="1">
    <location>
        <begin position="1"/>
        <end position="22"/>
    </location>
</feature>
<dbReference type="AlphaFoldDB" id="A0A5S3PJS7"/>
<comment type="caution">
    <text evidence="2">The sequence shown here is derived from an EMBL/GenBank/DDBJ whole genome shotgun (WGS) entry which is preliminary data.</text>
</comment>
<feature type="chain" id="PRO_5024307227" evidence="1">
    <location>
        <begin position="23"/>
        <end position="106"/>
    </location>
</feature>
<organism evidence="2 3">
    <name type="scientific">Sulfitobacter sabulilitoris</name>
    <dbReference type="NCBI Taxonomy" id="2562655"/>
    <lineage>
        <taxon>Bacteria</taxon>
        <taxon>Pseudomonadati</taxon>
        <taxon>Pseudomonadota</taxon>
        <taxon>Alphaproteobacteria</taxon>
        <taxon>Rhodobacterales</taxon>
        <taxon>Roseobacteraceae</taxon>
        <taxon>Sulfitobacter</taxon>
    </lineage>
</organism>
<reference evidence="2 3" key="1">
    <citation type="submission" date="2019-05" db="EMBL/GenBank/DDBJ databases">
        <title>Sulfitobacter sabulilitoris sp. nov., isolated from a marine sand.</title>
        <authorList>
            <person name="Yoon J.-H."/>
        </authorList>
    </citation>
    <scope>NUCLEOTIDE SEQUENCE [LARGE SCALE GENOMIC DNA]</scope>
    <source>
        <strain evidence="2 3">HSMS-29</strain>
    </source>
</reference>
<keyword evidence="1" id="KW-0732">Signal</keyword>
<gene>
    <name evidence="2" type="ORF">FDT80_02915</name>
</gene>
<dbReference type="RefSeq" id="WP_138660733.1">
    <property type="nucleotide sequence ID" value="NZ_VANS01000001.1"/>
</dbReference>
<sequence>MTRFLASAAALTFALVASTASAQDVTQTGVVGESGVAGYPVQITASNGIVYNCEAEVGSQNGVPVRTCVRANATTGITDNGAYAAAAGVVLVAFLADGSSSTTSSN</sequence>
<proteinExistence type="predicted"/>
<evidence type="ECO:0000256" key="1">
    <source>
        <dbReference type="SAM" id="SignalP"/>
    </source>
</evidence>
<dbReference type="Proteomes" id="UP000309550">
    <property type="component" value="Unassembled WGS sequence"/>
</dbReference>
<evidence type="ECO:0000313" key="2">
    <source>
        <dbReference type="EMBL" id="TMM54561.1"/>
    </source>
</evidence>
<evidence type="ECO:0000313" key="3">
    <source>
        <dbReference type="Proteomes" id="UP000309550"/>
    </source>
</evidence>
<keyword evidence="3" id="KW-1185">Reference proteome</keyword>
<accession>A0A5S3PJS7</accession>
<dbReference type="OrthoDB" id="7728386at2"/>
<name>A0A5S3PJS7_9RHOB</name>